<comment type="caution">
    <text evidence="2">The sequence shown here is derived from an EMBL/GenBank/DDBJ whole genome shotgun (WGS) entry which is preliminary data.</text>
</comment>
<dbReference type="SUPFAM" id="SSF55073">
    <property type="entry name" value="Nucleotide cyclase"/>
    <property type="match status" value="1"/>
</dbReference>
<organism evidence="2 3">
    <name type="scientific">Vibrio nereis</name>
    <dbReference type="NCBI Taxonomy" id="693"/>
    <lineage>
        <taxon>Bacteria</taxon>
        <taxon>Pseudomonadati</taxon>
        <taxon>Pseudomonadota</taxon>
        <taxon>Gammaproteobacteria</taxon>
        <taxon>Vibrionales</taxon>
        <taxon>Vibrionaceae</taxon>
        <taxon>Vibrio</taxon>
    </lineage>
</organism>
<feature type="non-terminal residue" evidence="2">
    <location>
        <position position="1"/>
    </location>
</feature>
<dbReference type="InterPro" id="IPR029787">
    <property type="entry name" value="Nucleotide_cyclase"/>
</dbReference>
<dbReference type="EMBL" id="LHPJ01000079">
    <property type="protein sequence ID" value="KOO01761.1"/>
    <property type="molecule type" value="Genomic_DNA"/>
</dbReference>
<dbReference type="Gene3D" id="3.30.70.270">
    <property type="match status" value="1"/>
</dbReference>
<protein>
    <submittedName>
        <fullName evidence="2">Histidine kinase</fullName>
    </submittedName>
</protein>
<dbReference type="RefSeq" id="WP_156309935.1">
    <property type="nucleotide sequence ID" value="NZ_LHPJ01000079.1"/>
</dbReference>
<keyword evidence="2" id="KW-0418">Kinase</keyword>
<dbReference type="GO" id="GO:0016301">
    <property type="term" value="F:kinase activity"/>
    <property type="evidence" value="ECO:0007669"/>
    <property type="project" value="UniProtKB-KW"/>
</dbReference>
<accession>A0A0M0HI88</accession>
<sequence length="101" mass="11791">AMDLDDLSANESYHLMYIQLDNARSYQVVYGSQIVRNMLSHLANTLNRFPDKFVDLYRIQSHDFAILLYGKYDEEDLKELALRIHSAYQESIKAIDLLFAT</sequence>
<dbReference type="Proteomes" id="UP000037515">
    <property type="component" value="Unassembled WGS sequence"/>
</dbReference>
<dbReference type="InterPro" id="IPR000160">
    <property type="entry name" value="GGDEF_dom"/>
</dbReference>
<dbReference type="AlphaFoldDB" id="A0A0M0HI88"/>
<gene>
    <name evidence="2" type="ORF">AKJ17_18965</name>
</gene>
<evidence type="ECO:0000259" key="1">
    <source>
        <dbReference type="PROSITE" id="PS50887"/>
    </source>
</evidence>
<keyword evidence="3" id="KW-1185">Reference proteome</keyword>
<feature type="non-terminal residue" evidence="2">
    <location>
        <position position="101"/>
    </location>
</feature>
<feature type="domain" description="GGDEF" evidence="1">
    <location>
        <begin position="11"/>
        <end position="101"/>
    </location>
</feature>
<dbReference type="PROSITE" id="PS50887">
    <property type="entry name" value="GGDEF"/>
    <property type="match status" value="1"/>
</dbReference>
<name>A0A0M0HI88_VIBNE</name>
<evidence type="ECO:0000313" key="3">
    <source>
        <dbReference type="Proteomes" id="UP000037515"/>
    </source>
</evidence>
<reference evidence="3" key="1">
    <citation type="submission" date="2015-08" db="EMBL/GenBank/DDBJ databases">
        <title>Vibrio galatheae sp. nov., a novel member of the Vibrionaceae family isolated from the Solomon Islands.</title>
        <authorList>
            <person name="Giubergia S."/>
            <person name="Machado H."/>
            <person name="Mateiu R.V."/>
            <person name="Gram L."/>
        </authorList>
    </citation>
    <scope>NUCLEOTIDE SEQUENCE [LARGE SCALE GENOMIC DNA]</scope>
    <source>
        <strain evidence="3">DSM 19584</strain>
    </source>
</reference>
<dbReference type="STRING" id="693.AKJ17_18965"/>
<dbReference type="InterPro" id="IPR043128">
    <property type="entry name" value="Rev_trsase/Diguanyl_cyclase"/>
</dbReference>
<evidence type="ECO:0000313" key="2">
    <source>
        <dbReference type="EMBL" id="KOO01761.1"/>
    </source>
</evidence>
<dbReference type="Pfam" id="PF00990">
    <property type="entry name" value="GGDEF"/>
    <property type="match status" value="1"/>
</dbReference>
<dbReference type="OrthoDB" id="9805474at2"/>
<proteinExistence type="predicted"/>
<keyword evidence="2" id="KW-0808">Transferase</keyword>